<feature type="transmembrane region" description="Helical" evidence="1">
    <location>
        <begin position="55"/>
        <end position="74"/>
    </location>
</feature>
<keyword evidence="1" id="KW-0472">Membrane</keyword>
<dbReference type="AlphaFoldDB" id="A0A8H3W6A0"/>
<keyword evidence="1" id="KW-1133">Transmembrane helix</keyword>
<keyword evidence="1" id="KW-0812">Transmembrane</keyword>
<dbReference type="Proteomes" id="UP000434172">
    <property type="component" value="Unassembled WGS sequence"/>
</dbReference>
<gene>
    <name evidence="2" type="ORF">GQ607_013771</name>
</gene>
<proteinExistence type="predicted"/>
<comment type="caution">
    <text evidence="2">The sequence shown here is derived from an EMBL/GenBank/DDBJ whole genome shotgun (WGS) entry which is preliminary data.</text>
</comment>
<feature type="non-terminal residue" evidence="2">
    <location>
        <position position="1"/>
    </location>
</feature>
<organism evidence="2 3">
    <name type="scientific">Colletotrichum asianum</name>
    <dbReference type="NCBI Taxonomy" id="702518"/>
    <lineage>
        <taxon>Eukaryota</taxon>
        <taxon>Fungi</taxon>
        <taxon>Dikarya</taxon>
        <taxon>Ascomycota</taxon>
        <taxon>Pezizomycotina</taxon>
        <taxon>Sordariomycetes</taxon>
        <taxon>Hypocreomycetidae</taxon>
        <taxon>Glomerellales</taxon>
        <taxon>Glomerellaceae</taxon>
        <taxon>Colletotrichum</taxon>
        <taxon>Colletotrichum gloeosporioides species complex</taxon>
    </lineage>
</organism>
<protein>
    <submittedName>
        <fullName evidence="2">Uncharacterized protein</fullName>
    </submittedName>
</protein>
<sequence>MIIVTLTELREEATGVPVISTGSARNSRFEPTKETTPALEPVRIKGSVPAPGVNAWIIGPVLGSICAILLILICF</sequence>
<keyword evidence="3" id="KW-1185">Reference proteome</keyword>
<dbReference type="EMBL" id="WOWK01000102">
    <property type="protein sequence ID" value="KAF0318962.1"/>
    <property type="molecule type" value="Genomic_DNA"/>
</dbReference>
<evidence type="ECO:0000256" key="1">
    <source>
        <dbReference type="SAM" id="Phobius"/>
    </source>
</evidence>
<accession>A0A8H3W6A0</accession>
<evidence type="ECO:0000313" key="3">
    <source>
        <dbReference type="Proteomes" id="UP000434172"/>
    </source>
</evidence>
<name>A0A8H3W6A0_9PEZI</name>
<evidence type="ECO:0000313" key="2">
    <source>
        <dbReference type="EMBL" id="KAF0318962.1"/>
    </source>
</evidence>
<reference evidence="2 3" key="1">
    <citation type="submission" date="2019-12" db="EMBL/GenBank/DDBJ databases">
        <title>A genome sequence resource for the geographically widespread anthracnose pathogen Colletotrichum asianum.</title>
        <authorList>
            <person name="Meng Y."/>
        </authorList>
    </citation>
    <scope>NUCLEOTIDE SEQUENCE [LARGE SCALE GENOMIC DNA]</scope>
    <source>
        <strain evidence="2 3">ICMP 18580</strain>
    </source>
</reference>